<accession>A0A9P8VY39</accession>
<evidence type="ECO:0000313" key="3">
    <source>
        <dbReference type="EMBL" id="KAH6884897.1"/>
    </source>
</evidence>
<evidence type="ECO:0000256" key="1">
    <source>
        <dbReference type="SAM" id="MobiDB-lite"/>
    </source>
</evidence>
<feature type="chain" id="PRO_5040147403" evidence="2">
    <location>
        <begin position="21"/>
        <end position="217"/>
    </location>
</feature>
<name>A0A9P8VY39_9HYPO</name>
<gene>
    <name evidence="3" type="ORF">B0T10DRAFT_550779</name>
</gene>
<reference evidence="3 4" key="1">
    <citation type="journal article" date="2021" name="Nat. Commun.">
        <title>Genetic determinants of endophytism in the Arabidopsis root mycobiome.</title>
        <authorList>
            <person name="Mesny F."/>
            <person name="Miyauchi S."/>
            <person name="Thiergart T."/>
            <person name="Pickel B."/>
            <person name="Atanasova L."/>
            <person name="Karlsson M."/>
            <person name="Huettel B."/>
            <person name="Barry K.W."/>
            <person name="Haridas S."/>
            <person name="Chen C."/>
            <person name="Bauer D."/>
            <person name="Andreopoulos W."/>
            <person name="Pangilinan J."/>
            <person name="LaButti K."/>
            <person name="Riley R."/>
            <person name="Lipzen A."/>
            <person name="Clum A."/>
            <person name="Drula E."/>
            <person name="Henrissat B."/>
            <person name="Kohler A."/>
            <person name="Grigoriev I.V."/>
            <person name="Martin F.M."/>
            <person name="Hacquard S."/>
        </authorList>
    </citation>
    <scope>NUCLEOTIDE SEQUENCE [LARGE SCALE GENOMIC DNA]</scope>
    <source>
        <strain evidence="3 4">MPI-CAGE-CH-0241</strain>
    </source>
</reference>
<feature type="signal peptide" evidence="2">
    <location>
        <begin position="1"/>
        <end position="20"/>
    </location>
</feature>
<keyword evidence="4" id="KW-1185">Reference proteome</keyword>
<comment type="caution">
    <text evidence="3">The sequence shown here is derived from an EMBL/GenBank/DDBJ whole genome shotgun (WGS) entry which is preliminary data.</text>
</comment>
<dbReference type="Gene3D" id="2.60.120.260">
    <property type="entry name" value="Galactose-binding domain-like"/>
    <property type="match status" value="1"/>
</dbReference>
<organism evidence="3 4">
    <name type="scientific">Thelonectria olida</name>
    <dbReference type="NCBI Taxonomy" id="1576542"/>
    <lineage>
        <taxon>Eukaryota</taxon>
        <taxon>Fungi</taxon>
        <taxon>Dikarya</taxon>
        <taxon>Ascomycota</taxon>
        <taxon>Pezizomycotina</taxon>
        <taxon>Sordariomycetes</taxon>
        <taxon>Hypocreomycetidae</taxon>
        <taxon>Hypocreales</taxon>
        <taxon>Nectriaceae</taxon>
        <taxon>Thelonectria</taxon>
    </lineage>
</organism>
<dbReference type="Proteomes" id="UP000777438">
    <property type="component" value="Unassembled WGS sequence"/>
</dbReference>
<evidence type="ECO:0000313" key="4">
    <source>
        <dbReference type="Proteomes" id="UP000777438"/>
    </source>
</evidence>
<dbReference type="EMBL" id="JAGPYM010000019">
    <property type="protein sequence ID" value="KAH6884897.1"/>
    <property type="molecule type" value="Genomic_DNA"/>
</dbReference>
<feature type="region of interest" description="Disordered" evidence="1">
    <location>
        <begin position="27"/>
        <end position="49"/>
    </location>
</feature>
<dbReference type="OrthoDB" id="4369134at2759"/>
<keyword evidence="2" id="KW-0732">Signal</keyword>
<protein>
    <submittedName>
        <fullName evidence="3">Uncharacterized protein</fullName>
    </submittedName>
</protein>
<evidence type="ECO:0000256" key="2">
    <source>
        <dbReference type="SAM" id="SignalP"/>
    </source>
</evidence>
<sequence length="217" mass="22380">MLLVKTFAAFAALAACGVHAGPCLASTSTTSTSITSTSTTSTTTTTTTSASATPTCDYNIVQNHGFYGDDVTGASGVSFAHWSNTGNTGFGRLGTDLGGKDDPYSLRFYAPSGAGTVGASQVLNTQVNKLYSFSAWYYVESYSPSSTLTCTFSNSEASVVRINLATAEQQVWKQITGSAGVGTTAMTLDCEFSSDGAASILLDDFSFITACPVTTAP</sequence>
<proteinExistence type="predicted"/>
<dbReference type="PROSITE" id="PS51257">
    <property type="entry name" value="PROKAR_LIPOPROTEIN"/>
    <property type="match status" value="1"/>
</dbReference>
<dbReference type="AlphaFoldDB" id="A0A9P8VY39"/>